<feature type="compositionally biased region" description="Polar residues" evidence="3">
    <location>
        <begin position="1610"/>
        <end position="1621"/>
    </location>
</feature>
<feature type="compositionally biased region" description="Basic and acidic residues" evidence="3">
    <location>
        <begin position="1589"/>
        <end position="1598"/>
    </location>
</feature>
<name>A0ABR2P448_9ROSI</name>
<dbReference type="EMBL" id="JBBPBN010000082">
    <property type="protein sequence ID" value="KAK8983233.1"/>
    <property type="molecule type" value="Genomic_DNA"/>
</dbReference>
<dbReference type="Pfam" id="PF13855">
    <property type="entry name" value="LRR_8"/>
    <property type="match status" value="1"/>
</dbReference>
<dbReference type="PANTHER" id="PTHR47186">
    <property type="entry name" value="LEUCINE-RICH REPEAT-CONTAINING PROTEIN 57"/>
    <property type="match status" value="1"/>
</dbReference>
<gene>
    <name evidence="7" type="ORF">V6N11_057982</name>
</gene>
<feature type="compositionally biased region" description="Polar residues" evidence="3">
    <location>
        <begin position="105"/>
        <end position="121"/>
    </location>
</feature>
<dbReference type="SUPFAM" id="SSF52058">
    <property type="entry name" value="L domain-like"/>
    <property type="match status" value="2"/>
</dbReference>
<feature type="domain" description="Disease resistance protein At4g27190-like leucine-rich repeats" evidence="5">
    <location>
        <begin position="1440"/>
        <end position="1524"/>
    </location>
</feature>
<dbReference type="SMART" id="SM00369">
    <property type="entry name" value="LRR_TYP"/>
    <property type="match status" value="8"/>
</dbReference>
<feature type="compositionally biased region" description="Polar residues" evidence="3">
    <location>
        <begin position="192"/>
        <end position="204"/>
    </location>
</feature>
<proteinExistence type="predicted"/>
<dbReference type="Gene3D" id="3.80.10.10">
    <property type="entry name" value="Ribonuclease Inhibitor"/>
    <property type="match status" value="3"/>
</dbReference>
<dbReference type="SUPFAM" id="SSF52047">
    <property type="entry name" value="RNI-like"/>
    <property type="match status" value="1"/>
</dbReference>
<dbReference type="Gene3D" id="3.40.50.300">
    <property type="entry name" value="P-loop containing nucleotide triphosphate hydrolases"/>
    <property type="match status" value="1"/>
</dbReference>
<keyword evidence="2" id="KW-0677">Repeat</keyword>
<evidence type="ECO:0000313" key="7">
    <source>
        <dbReference type="EMBL" id="KAK8983233.1"/>
    </source>
</evidence>
<dbReference type="Pfam" id="PF23598">
    <property type="entry name" value="LRR_14"/>
    <property type="match status" value="1"/>
</dbReference>
<dbReference type="InterPro" id="IPR057135">
    <property type="entry name" value="At4g27190-like_LRR"/>
</dbReference>
<dbReference type="PRINTS" id="PR00364">
    <property type="entry name" value="DISEASERSIST"/>
</dbReference>
<protein>
    <recommendedName>
        <fullName evidence="9">NB-ARC domain-containing protein</fullName>
    </recommendedName>
</protein>
<dbReference type="PANTHER" id="PTHR47186:SF3">
    <property type="entry name" value="OS09G0267800 PROTEIN"/>
    <property type="match status" value="1"/>
</dbReference>
<evidence type="ECO:0000256" key="2">
    <source>
        <dbReference type="ARBA" id="ARBA00022737"/>
    </source>
</evidence>
<feature type="region of interest" description="Disordered" evidence="3">
    <location>
        <begin position="1533"/>
        <end position="1725"/>
    </location>
</feature>
<organism evidence="7 8">
    <name type="scientific">Hibiscus sabdariffa</name>
    <name type="common">roselle</name>
    <dbReference type="NCBI Taxonomy" id="183260"/>
    <lineage>
        <taxon>Eukaryota</taxon>
        <taxon>Viridiplantae</taxon>
        <taxon>Streptophyta</taxon>
        <taxon>Embryophyta</taxon>
        <taxon>Tracheophyta</taxon>
        <taxon>Spermatophyta</taxon>
        <taxon>Magnoliopsida</taxon>
        <taxon>eudicotyledons</taxon>
        <taxon>Gunneridae</taxon>
        <taxon>Pentapetalae</taxon>
        <taxon>rosids</taxon>
        <taxon>malvids</taxon>
        <taxon>Malvales</taxon>
        <taxon>Malvaceae</taxon>
        <taxon>Malvoideae</taxon>
        <taxon>Hibiscus</taxon>
    </lineage>
</organism>
<dbReference type="InterPro" id="IPR032675">
    <property type="entry name" value="LRR_dom_sf"/>
</dbReference>
<evidence type="ECO:0000256" key="1">
    <source>
        <dbReference type="ARBA" id="ARBA00022614"/>
    </source>
</evidence>
<evidence type="ECO:0000259" key="4">
    <source>
        <dbReference type="Pfam" id="PF00931"/>
    </source>
</evidence>
<dbReference type="SUPFAM" id="SSF52540">
    <property type="entry name" value="P-loop containing nucleoside triphosphate hydrolases"/>
    <property type="match status" value="1"/>
</dbReference>
<evidence type="ECO:0000259" key="5">
    <source>
        <dbReference type="Pfam" id="PF23247"/>
    </source>
</evidence>
<evidence type="ECO:0000256" key="3">
    <source>
        <dbReference type="SAM" id="MobiDB-lite"/>
    </source>
</evidence>
<feature type="region of interest" description="Disordered" evidence="3">
    <location>
        <begin position="1"/>
        <end position="253"/>
    </location>
</feature>
<feature type="domain" description="Disease resistance R13L4/SHOC-2-like LRR" evidence="6">
    <location>
        <begin position="1172"/>
        <end position="1290"/>
    </location>
</feature>
<dbReference type="InterPro" id="IPR027417">
    <property type="entry name" value="P-loop_NTPase"/>
</dbReference>
<feature type="compositionally biased region" description="Basic and acidic residues" evidence="3">
    <location>
        <begin position="1651"/>
        <end position="1660"/>
    </location>
</feature>
<evidence type="ECO:0000259" key="6">
    <source>
        <dbReference type="Pfam" id="PF23598"/>
    </source>
</evidence>
<dbReference type="InterPro" id="IPR001611">
    <property type="entry name" value="Leu-rich_rpt"/>
</dbReference>
<sequence>MQQEKVKTADQSSEGIPSVESVGTEMLQANQDTSKTADQSSGGTPSIETTRKEMSQDTAKTADQSSGGTPSIETTGKEMSQDTAKTADQSSGGTPSIETTRKEMSQGNPDTSKTVDQSSGGTPLIETTGKEMSQGNPDTSKTGDQSSGGTPSIETTGKEMSQGTAKTADQSSGGTPLIETAGKEMSQDKVKTTNQGSGEIPSTETTEKEIPQANQVKTVDQSSGGTLSVETTRKKMSQGNPGTETKMTRAKPNKEDADKILEVLDSEHAVVLTGSPGAGKTWLAKQITKSAVSKNGHFYMSLWLSLSLKEKQDDGLSLLQSIARQLSVPYVGSAWEDAVYNINTDSTKDEKKEVLVEDPWKLGRDVVEKLARKFGEMKKEENETKHTFLLLVLDSEEEVKIDELLPLKKLTDPGQQPSGSWKNIIGRLLPLDPKHKGSIAEALEKHESNIKVLITSTGGEFNSSDSIHEIKVQPFSEQEAVDFLTKRVGNVKFPDSRFQTLCDAIKAHCRDKTKVLPAQLIMLAEALKHIEKKGTEEQVRAFDKALKHLKDAKATDAMPLLSFVYETLIDGSLIDFFWHSFHLLGKYGGVQYNELIAHWILEGHLDLADGIKKAYEKGYDIMMKLVDFGMLKMQEDNLIVFERATRTLEDPDCRELLEKSNLGLGGLLKGEDSKVFERMAPTDGMMRTVSVVDKKEEMAATDGKMRTVSVDKKLESVSSLLIDGSSLCREDPDTFFKAKEDHFKVLALFDPRMTSLPEPISKMKSLLLLVLRGCSLLDSVNCIKSLAELVVLEISGSPCLAEMDDDLFKNMTKLKSLNLSELGIKSLPFVHTLQELRRLILRKCRSLEALPKLANLKEIEVFDLSGSSSLKKLQEKSFKSFKELRFADFSGTKIEKLPIVQTLPNLSVLLVKGCDNLAGLRFMKHLPKLKVLDVSGATRIKEIFYDCFDDTNDLRFLDLSETDIRFLPDSLGKHLCGLKLKGCSKLEKLLSSTDLTHLQSLDLSDSSGLQKFPDDFFVNLTSLKSLDLSNSKVKYFPSLPKLHSLGRLRLKGCSFEILPESETFGSFEGLTNLVELDLSDCKSQAEQLPSLEGLNLLEVIKLSGYKALSKISSLKHMSVLQELDLSETRISILPDLSPTKLRSIILNKCALLKEAPEFKIPPLLEELDVRGTGLLNLKGIDFQALSRLPQLRKLRLSKAAFDNIQSYLGNLEQLEVLDLSGETVESLPSSLASLTNLRQLLLKGCSSLKELPSLNSLSKLEVLDLSGTKVENVGDKISQLRNLKNLHLPEEVAEEFKDGKNVDALPIVLKLDHCCISEPSEIPQGDKKPIIVLQGAEVLKSLKENSTLLESIRHSSSSVRAQCKDEDNYSDSRKHIFGDIYAKIRKLAYEAKDGQPLEIHGFDAFPDGIEVLLEHAKYVFLVENGFMKNLSDLKPDSLKNISGCWLERCNNMESIFVEADQGKWRTLEILWMSNLPKLKSLYDEVQSLSFGSIKCLYIDCCPMLETVFPSGIPENLETLEITFCDNLKRLVGDKGPNDKKVQTPDSTTQKDKEPETEMSTNKKEPSTSAGKEAPARTKSSAPKQVHGMSSEDKGKKEPSTSSGKEAPARTKSSAPKQVQEMSSEDKGKEGGELAASLEDEGKGPDGASSIDKGKDKEAETHTASFADNQGEGPESASSVDKEVETQATSSVDKGNGVEAHAKGPKDASPVDKGEKDKEEEPTRTGINLKHLRISCCPMLETVFSSQQVPEKLETLQIKRCDKLKGVFSSELNNPELRNLKTLHLEHYHRGTRINERQKRRPRQAGWRCIISEIQNGHNESLVLPYLAIQS</sequence>
<comment type="caution">
    <text evidence="7">The sequence shown here is derived from an EMBL/GenBank/DDBJ whole genome shotgun (WGS) entry which is preliminary data.</text>
</comment>
<dbReference type="InterPro" id="IPR055414">
    <property type="entry name" value="LRR_R13L4/SHOC2-like"/>
</dbReference>
<feature type="compositionally biased region" description="Polar residues" evidence="3">
    <location>
        <begin position="212"/>
        <end position="230"/>
    </location>
</feature>
<keyword evidence="1" id="KW-0433">Leucine-rich repeat</keyword>
<accession>A0ABR2P448</accession>
<dbReference type="Pfam" id="PF23247">
    <property type="entry name" value="LRR_RPS2"/>
    <property type="match status" value="1"/>
</dbReference>
<feature type="compositionally biased region" description="Basic and acidic residues" evidence="3">
    <location>
        <begin position="181"/>
        <end position="191"/>
    </location>
</feature>
<dbReference type="InterPro" id="IPR003591">
    <property type="entry name" value="Leu-rich_rpt_typical-subtyp"/>
</dbReference>
<feature type="compositionally biased region" description="Polar residues" evidence="3">
    <location>
        <begin position="81"/>
        <end position="98"/>
    </location>
</feature>
<feature type="compositionally biased region" description="Polar residues" evidence="3">
    <location>
        <begin position="27"/>
        <end position="48"/>
    </location>
</feature>
<feature type="compositionally biased region" description="Basic and acidic residues" evidence="3">
    <location>
        <begin position="1699"/>
        <end position="1722"/>
    </location>
</feature>
<feature type="compositionally biased region" description="Basic and acidic residues" evidence="3">
    <location>
        <begin position="1533"/>
        <end position="1565"/>
    </location>
</feature>
<evidence type="ECO:0008006" key="9">
    <source>
        <dbReference type="Google" id="ProtNLM"/>
    </source>
</evidence>
<dbReference type="Pfam" id="PF00931">
    <property type="entry name" value="NB-ARC"/>
    <property type="match status" value="1"/>
</dbReference>
<dbReference type="Proteomes" id="UP001396334">
    <property type="component" value="Unassembled WGS sequence"/>
</dbReference>
<keyword evidence="8" id="KW-1185">Reference proteome</keyword>
<evidence type="ECO:0000313" key="8">
    <source>
        <dbReference type="Proteomes" id="UP001396334"/>
    </source>
</evidence>
<feature type="compositionally biased region" description="Polar residues" evidence="3">
    <location>
        <begin position="56"/>
        <end position="74"/>
    </location>
</feature>
<dbReference type="InterPro" id="IPR002182">
    <property type="entry name" value="NB-ARC"/>
</dbReference>
<feature type="domain" description="NB-ARC" evidence="4">
    <location>
        <begin position="256"/>
        <end position="326"/>
    </location>
</feature>
<reference evidence="7 8" key="1">
    <citation type="journal article" date="2024" name="G3 (Bethesda)">
        <title>Genome assembly of Hibiscus sabdariffa L. provides insights into metabolisms of medicinal natural products.</title>
        <authorList>
            <person name="Kim T."/>
        </authorList>
    </citation>
    <scope>NUCLEOTIDE SEQUENCE [LARGE SCALE GENOMIC DNA]</scope>
    <source>
        <strain evidence="7">TK-2024</strain>
        <tissue evidence="7">Old leaves</tissue>
    </source>
</reference>
<feature type="compositionally biased region" description="Polar residues" evidence="3">
    <location>
        <begin position="130"/>
        <end position="174"/>
    </location>
</feature>